<reference evidence="2 3" key="1">
    <citation type="submission" date="2009-01" db="EMBL/GenBank/DDBJ databases">
        <title>Complete sequence of chromosome of Methylobacterium nodulans ORS 2060.</title>
        <authorList>
            <consortium name="US DOE Joint Genome Institute"/>
            <person name="Lucas S."/>
            <person name="Copeland A."/>
            <person name="Lapidus A."/>
            <person name="Glavina del Rio T."/>
            <person name="Dalin E."/>
            <person name="Tice H."/>
            <person name="Bruce D."/>
            <person name="Goodwin L."/>
            <person name="Pitluck S."/>
            <person name="Sims D."/>
            <person name="Brettin T."/>
            <person name="Detter J.C."/>
            <person name="Han C."/>
            <person name="Larimer F."/>
            <person name="Land M."/>
            <person name="Hauser L."/>
            <person name="Kyrpides N."/>
            <person name="Ivanova N."/>
            <person name="Marx C.J."/>
            <person name="Richardson P."/>
        </authorList>
    </citation>
    <scope>NUCLEOTIDE SEQUENCE [LARGE SCALE GENOMIC DNA]</scope>
    <source>
        <strain evidence="3">LMG 21967 / CNCM I-2342 / ORS 2060</strain>
    </source>
</reference>
<evidence type="ECO:0000313" key="2">
    <source>
        <dbReference type="EMBL" id="ACL55897.1"/>
    </source>
</evidence>
<dbReference type="EMBL" id="CP001349">
    <property type="protein sequence ID" value="ACL55897.1"/>
    <property type="molecule type" value="Genomic_DNA"/>
</dbReference>
<evidence type="ECO:0000313" key="3">
    <source>
        <dbReference type="Proteomes" id="UP000008207"/>
    </source>
</evidence>
<dbReference type="Pfam" id="PF01370">
    <property type="entry name" value="Epimerase"/>
    <property type="match status" value="1"/>
</dbReference>
<dbReference type="CDD" id="cd08946">
    <property type="entry name" value="SDR_e"/>
    <property type="match status" value="1"/>
</dbReference>
<evidence type="ECO:0000259" key="1">
    <source>
        <dbReference type="Pfam" id="PF01370"/>
    </source>
</evidence>
<dbReference type="STRING" id="460265.Mnod_0873"/>
<organism evidence="2 3">
    <name type="scientific">Methylobacterium nodulans (strain LMG 21967 / CNCM I-2342 / ORS 2060)</name>
    <dbReference type="NCBI Taxonomy" id="460265"/>
    <lineage>
        <taxon>Bacteria</taxon>
        <taxon>Pseudomonadati</taxon>
        <taxon>Pseudomonadota</taxon>
        <taxon>Alphaproteobacteria</taxon>
        <taxon>Hyphomicrobiales</taxon>
        <taxon>Methylobacteriaceae</taxon>
        <taxon>Methylobacterium</taxon>
    </lineage>
</organism>
<dbReference type="Gene3D" id="3.40.50.720">
    <property type="entry name" value="NAD(P)-binding Rossmann-like Domain"/>
    <property type="match status" value="1"/>
</dbReference>
<dbReference type="PANTHER" id="PTHR43245">
    <property type="entry name" value="BIFUNCTIONAL POLYMYXIN RESISTANCE PROTEIN ARNA"/>
    <property type="match status" value="1"/>
</dbReference>
<dbReference type="InterPro" id="IPR036291">
    <property type="entry name" value="NAD(P)-bd_dom_sf"/>
</dbReference>
<dbReference type="InterPro" id="IPR050177">
    <property type="entry name" value="Lipid_A_modif_metabolic_enz"/>
</dbReference>
<gene>
    <name evidence="2" type="ordered locus">Mnod_0873</name>
</gene>
<feature type="domain" description="NAD-dependent epimerase/dehydratase" evidence="1">
    <location>
        <begin position="3"/>
        <end position="232"/>
    </location>
</feature>
<name>B8IGJ7_METNO</name>
<dbReference type="PANTHER" id="PTHR43245:SF23">
    <property type="entry name" value="NAD(P)-BINDING DOMAIN-CONTAINING PROTEIN"/>
    <property type="match status" value="1"/>
</dbReference>
<dbReference type="Proteomes" id="UP000008207">
    <property type="component" value="Chromosome"/>
</dbReference>
<accession>B8IGJ7</accession>
<dbReference type="SUPFAM" id="SSF51735">
    <property type="entry name" value="NAD(P)-binding Rossmann-fold domains"/>
    <property type="match status" value="1"/>
</dbReference>
<dbReference type="RefSeq" id="WP_015927600.1">
    <property type="nucleotide sequence ID" value="NC_011894.1"/>
</dbReference>
<proteinExistence type="predicted"/>
<sequence>MRVLITGGAGYIGTSLITHLLHQGHEAVCLDPHAHELPALLDFPEPNATNIEAVVGSVLDGDLVARLARSCDGIVHLAALVGAPACDADPEQARRLNIDGTRSLVAAAPRDIPLVVASTCSVYGRVRAAICTEEEPTSPLSLYAETKAVAERLVTERGGVALRFVTLYGVSPRFRWDLLLHTFLRLAARGERLDLFDPGAYRPLLHVHDAARALLFSLEQFPRLSGSIFNVACTAPALTKLQLAESIRRFVPFEINMDAQNFDPDQRDYRVSSEKIEAMGYWWTVDFDRALPIIFDRVCRSLGQENQIWPFEYRCRRSA</sequence>
<dbReference type="eggNOG" id="COG0451">
    <property type="taxonomic scope" value="Bacteria"/>
</dbReference>
<keyword evidence="3" id="KW-1185">Reference proteome</keyword>
<dbReference type="KEGG" id="mno:Mnod_0873"/>
<dbReference type="HOGENOM" id="CLU_007383_4_0_5"/>
<protein>
    <submittedName>
        <fullName evidence="2">NAD-dependent epimerase/dehydratase</fullName>
    </submittedName>
</protein>
<dbReference type="AlphaFoldDB" id="B8IGJ7"/>
<dbReference type="InterPro" id="IPR001509">
    <property type="entry name" value="Epimerase_deHydtase"/>
</dbReference>